<evidence type="ECO:0000313" key="17">
    <source>
        <dbReference type="Proteomes" id="UP000288623"/>
    </source>
</evidence>
<dbReference type="EMBL" id="JTFC01000041">
    <property type="protein sequence ID" value="RUS53081.1"/>
    <property type="molecule type" value="Genomic_DNA"/>
</dbReference>
<comment type="catalytic activity">
    <reaction evidence="13">
        <text>2 a 1,2-diacyl-sn-glycero-3-phospho-(1'-sn-glycerol) = a cardiolipin + glycerol</text>
        <dbReference type="Rhea" id="RHEA:31451"/>
        <dbReference type="ChEBI" id="CHEBI:17754"/>
        <dbReference type="ChEBI" id="CHEBI:62237"/>
        <dbReference type="ChEBI" id="CHEBI:64716"/>
    </reaction>
</comment>
<dbReference type="SUPFAM" id="SSF56024">
    <property type="entry name" value="Phospholipase D/nuclease"/>
    <property type="match status" value="2"/>
</dbReference>
<dbReference type="PROSITE" id="PS50035">
    <property type="entry name" value="PLD"/>
    <property type="match status" value="2"/>
</dbReference>
<sequence length="487" mass="55940">MTDFYLYLFKSSTISAILLVVNIILAITIIFLERKKPSAAWAWVFVLFFLPYIGFILYLFIGKPLRQKHLRRWMPKDSIGIQEMIDDQKARVLKDELNIENFENARELIHMNLQTNNALVTKNNHVELFNDGHEKFDALLRDIANATDHIHVQYYIFKLDGIGKKITAALIERAKAGVEVRILYDALGSRNVRKQHFKELIQAGGEVEVFFPSILPLINPRMNYRNHRKIVVIDGQIGYIGGFNVGDEYLGLDKKFGYWRDTHMRIQGAAVHALQARFMLDWNQAGNSLDLSFAPHYFPAHYITGDVAMQIVSSGPDTPYSSIENSYIKMILQAKRYVYIQSPYFIPDEAFLEAVRIAVLSGIDVRIMIPDKPDHPFVYMATCSYAGDLMESGAKVYHYANGFIHSKVVLIDDQIASVGTANVDNRSFRLNFEVNGFMYNEKITKELADMFHEDLNVCVEMTKESYESRSLWVKFKESVSRMLSPIL</sequence>
<keyword evidence="7 13" id="KW-1133">Transmembrane helix</keyword>
<evidence type="ECO:0000256" key="6">
    <source>
        <dbReference type="ARBA" id="ARBA00022737"/>
    </source>
</evidence>
<dbReference type="OrthoDB" id="9762009at2"/>
<feature type="active site" evidence="13">
    <location>
        <position position="227"/>
    </location>
</feature>
<dbReference type="CDD" id="cd09110">
    <property type="entry name" value="PLDc_CLS_1"/>
    <property type="match status" value="1"/>
</dbReference>
<evidence type="ECO:0000256" key="4">
    <source>
        <dbReference type="ARBA" id="ARBA00022679"/>
    </source>
</evidence>
<evidence type="ECO:0000256" key="1">
    <source>
        <dbReference type="ARBA" id="ARBA00004651"/>
    </source>
</evidence>
<feature type="active site" evidence="13">
    <location>
        <position position="412"/>
    </location>
</feature>
<dbReference type="InterPro" id="IPR030874">
    <property type="entry name" value="Cardiolipin_synth_Firmi"/>
</dbReference>
<dbReference type="InterPro" id="IPR027379">
    <property type="entry name" value="CLS_N"/>
</dbReference>
<feature type="domain" description="PLD phosphodiesterase" evidence="15">
    <location>
        <begin position="400"/>
        <end position="427"/>
    </location>
</feature>
<feature type="active site" evidence="13">
    <location>
        <position position="407"/>
    </location>
</feature>
<keyword evidence="5 13" id="KW-0812">Transmembrane</keyword>
<dbReference type="GO" id="GO:0008808">
    <property type="term" value="F:cardiolipin synthase activity"/>
    <property type="evidence" value="ECO:0007669"/>
    <property type="project" value="UniProtKB-UniRule"/>
</dbReference>
<keyword evidence="9 13" id="KW-0472">Membrane</keyword>
<dbReference type="Pfam" id="PF13396">
    <property type="entry name" value="PLDc_N"/>
    <property type="match status" value="1"/>
</dbReference>
<feature type="active site" evidence="13">
    <location>
        <position position="405"/>
    </location>
</feature>
<accession>A0A433RQP3</accession>
<dbReference type="PANTHER" id="PTHR21248:SF22">
    <property type="entry name" value="PHOSPHOLIPASE D"/>
    <property type="match status" value="1"/>
</dbReference>
<dbReference type="HAMAP" id="MF_01916">
    <property type="entry name" value="Cardiolipin_synth_Cls"/>
    <property type="match status" value="1"/>
</dbReference>
<name>A0A433RQP3_9BACL</name>
<evidence type="ECO:0000259" key="15">
    <source>
        <dbReference type="PROSITE" id="PS50035"/>
    </source>
</evidence>
<evidence type="ECO:0000256" key="3">
    <source>
        <dbReference type="ARBA" id="ARBA00022516"/>
    </source>
</evidence>
<comment type="subcellular location">
    <subcellularLocation>
        <location evidence="1 13">Cell membrane</location>
        <topology evidence="1 13">Multi-pass membrane protein</topology>
    </subcellularLocation>
</comment>
<dbReference type="CDD" id="cd09112">
    <property type="entry name" value="PLDc_CLS_2"/>
    <property type="match status" value="1"/>
</dbReference>
<dbReference type="SMART" id="SM00155">
    <property type="entry name" value="PLDc"/>
    <property type="match status" value="2"/>
</dbReference>
<keyword evidence="11 13" id="KW-1208">Phospholipid metabolism</keyword>
<comment type="similarity">
    <text evidence="13">Belongs to the phospholipase D family. Cardiolipin synthase subfamily.</text>
</comment>
<feature type="active site" evidence="13">
    <location>
        <position position="229"/>
    </location>
</feature>
<organism evidence="16 17">
    <name type="scientific">Candidatus Kurthia intestinigallinarum</name>
    <dbReference type="NCBI Taxonomy" id="1562256"/>
    <lineage>
        <taxon>Bacteria</taxon>
        <taxon>Bacillati</taxon>
        <taxon>Bacillota</taxon>
        <taxon>Bacilli</taxon>
        <taxon>Bacillales</taxon>
        <taxon>Caryophanaceae</taxon>
        <taxon>Kurthia</taxon>
    </lineage>
</organism>
<keyword evidence="2 13" id="KW-1003">Cell membrane</keyword>
<dbReference type="AlphaFoldDB" id="A0A433RQP3"/>
<dbReference type="Proteomes" id="UP000288623">
    <property type="component" value="Unassembled WGS sequence"/>
</dbReference>
<evidence type="ECO:0000256" key="13">
    <source>
        <dbReference type="HAMAP-Rule" id="MF_01916"/>
    </source>
</evidence>
<feature type="transmembrane region" description="Helical" evidence="13">
    <location>
        <begin position="12"/>
        <end position="32"/>
    </location>
</feature>
<evidence type="ECO:0000256" key="9">
    <source>
        <dbReference type="ARBA" id="ARBA00023136"/>
    </source>
</evidence>
<evidence type="ECO:0000256" key="10">
    <source>
        <dbReference type="ARBA" id="ARBA00023209"/>
    </source>
</evidence>
<dbReference type="RefSeq" id="WP_126991627.1">
    <property type="nucleotide sequence ID" value="NZ_JTFC01000041.1"/>
</dbReference>
<dbReference type="Gene3D" id="3.30.870.10">
    <property type="entry name" value="Endonuclease Chain A"/>
    <property type="match status" value="2"/>
</dbReference>
<evidence type="ECO:0000256" key="11">
    <source>
        <dbReference type="ARBA" id="ARBA00023264"/>
    </source>
</evidence>
<dbReference type="NCBIfam" id="TIGR04265">
    <property type="entry name" value="bac_cardiolipin"/>
    <property type="match status" value="1"/>
</dbReference>
<keyword evidence="10 13" id="KW-0594">Phospholipid biosynthesis</keyword>
<proteinExistence type="inferred from homology"/>
<keyword evidence="3 13" id="KW-0444">Lipid biosynthesis</keyword>
<dbReference type="InterPro" id="IPR001736">
    <property type="entry name" value="PLipase_D/transphosphatidylase"/>
</dbReference>
<keyword evidence="4 13" id="KW-0808">Transferase</keyword>
<evidence type="ECO:0000256" key="8">
    <source>
        <dbReference type="ARBA" id="ARBA00023098"/>
    </source>
</evidence>
<keyword evidence="8 13" id="KW-0443">Lipid metabolism</keyword>
<dbReference type="InterPro" id="IPR025202">
    <property type="entry name" value="PLD-like_dom"/>
</dbReference>
<dbReference type="InterPro" id="IPR022924">
    <property type="entry name" value="Cardiolipin_synthase"/>
</dbReference>
<gene>
    <name evidence="16" type="ORF">QI30_16125</name>
</gene>
<dbReference type="GO" id="GO:0032049">
    <property type="term" value="P:cardiolipin biosynthetic process"/>
    <property type="evidence" value="ECO:0007669"/>
    <property type="project" value="UniProtKB-UniRule"/>
</dbReference>
<evidence type="ECO:0000256" key="12">
    <source>
        <dbReference type="ARBA" id="ARBA00057569"/>
    </source>
</evidence>
<dbReference type="EC" id="2.7.8.-" evidence="13 14"/>
<dbReference type="GO" id="GO:0005886">
    <property type="term" value="C:plasma membrane"/>
    <property type="evidence" value="ECO:0007669"/>
    <property type="project" value="UniProtKB-SubCell"/>
</dbReference>
<keyword evidence="17" id="KW-1185">Reference proteome</keyword>
<evidence type="ECO:0000256" key="5">
    <source>
        <dbReference type="ARBA" id="ARBA00022692"/>
    </source>
</evidence>
<evidence type="ECO:0000256" key="7">
    <source>
        <dbReference type="ARBA" id="ARBA00022989"/>
    </source>
</evidence>
<dbReference type="FunFam" id="3.30.870.10:FF:000021">
    <property type="entry name" value="Cardiolipin synthase"/>
    <property type="match status" value="1"/>
</dbReference>
<evidence type="ECO:0000313" key="16">
    <source>
        <dbReference type="EMBL" id="RUS53081.1"/>
    </source>
</evidence>
<dbReference type="Pfam" id="PF13091">
    <property type="entry name" value="PLDc_2"/>
    <property type="match status" value="2"/>
</dbReference>
<keyword evidence="6" id="KW-0677">Repeat</keyword>
<dbReference type="FunFam" id="3.30.870.10:FF:000014">
    <property type="entry name" value="Cardiolipin synthase"/>
    <property type="match status" value="1"/>
</dbReference>
<feature type="domain" description="PLD phosphodiesterase" evidence="15">
    <location>
        <begin position="222"/>
        <end position="249"/>
    </location>
</feature>
<feature type="transmembrane region" description="Helical" evidence="13">
    <location>
        <begin position="39"/>
        <end position="61"/>
    </location>
</feature>
<dbReference type="PANTHER" id="PTHR21248">
    <property type="entry name" value="CARDIOLIPIN SYNTHASE"/>
    <property type="match status" value="1"/>
</dbReference>
<evidence type="ECO:0000256" key="2">
    <source>
        <dbReference type="ARBA" id="ARBA00022475"/>
    </source>
</evidence>
<evidence type="ECO:0000256" key="14">
    <source>
        <dbReference type="NCBIfam" id="TIGR04265"/>
    </source>
</evidence>
<feature type="active site" evidence="13">
    <location>
        <position position="234"/>
    </location>
</feature>
<comment type="function">
    <text evidence="12 13">Catalyzes the reversible phosphatidyl group transfer from one phosphatidylglycerol molecule to another to form cardiolipin (CL) (diphosphatidylglycerol) and glycerol.</text>
</comment>
<comment type="caution">
    <text evidence="16">The sequence shown here is derived from an EMBL/GenBank/DDBJ whole genome shotgun (WGS) entry which is preliminary data.</text>
</comment>
<reference evidence="16 17" key="1">
    <citation type="submission" date="2014-11" db="EMBL/GenBank/DDBJ databases">
        <title>Genome sequence and analysis of novel Kurthia sp.</title>
        <authorList>
            <person name="Lawson J.N."/>
            <person name="Gonzalez J.E."/>
            <person name="Rinauldi L."/>
            <person name="Xuan Z."/>
            <person name="Firman A."/>
            <person name="Shaddox L."/>
            <person name="Trudeau A."/>
            <person name="Shah S."/>
            <person name="Reiman D."/>
        </authorList>
    </citation>
    <scope>NUCLEOTIDE SEQUENCE [LARGE SCALE GENOMIC DNA]</scope>
    <source>
        <strain evidence="16 17">3B1D</strain>
    </source>
</reference>
<protein>
    <recommendedName>
        <fullName evidence="13 14">Cardiolipin synthase</fullName>
        <shortName evidence="13">CL synthase</shortName>
        <ecNumber evidence="13 14">2.7.8.-</ecNumber>
    </recommendedName>
</protein>